<evidence type="ECO:0000256" key="4">
    <source>
        <dbReference type="ARBA" id="ARBA00022884"/>
    </source>
</evidence>
<dbReference type="Pfam" id="PF01189">
    <property type="entry name" value="Methyltr_RsmB-F"/>
    <property type="match status" value="1"/>
</dbReference>
<feature type="domain" description="SAM-dependent MTase RsmB/NOP-type" evidence="7">
    <location>
        <begin position="131"/>
        <end position="501"/>
    </location>
</feature>
<reference evidence="8 9" key="1">
    <citation type="submission" date="2015-09" db="EMBL/GenBank/DDBJ databases">
        <title>Host preference determinants of Valsa canker pathogens revealed by comparative genomics.</title>
        <authorList>
            <person name="Yin Z."/>
            <person name="Huang L."/>
        </authorList>
    </citation>
    <scope>NUCLEOTIDE SEQUENCE [LARGE SCALE GENOMIC DNA]</scope>
    <source>
        <strain evidence="8 9">YSFL</strain>
    </source>
</reference>
<keyword evidence="3 5" id="KW-0949">S-adenosyl-L-methionine</keyword>
<dbReference type="PROSITE" id="PS51686">
    <property type="entry name" value="SAM_MT_RSMB_NOP"/>
    <property type="match status" value="1"/>
</dbReference>
<dbReference type="Gene3D" id="3.30.70.1170">
    <property type="entry name" value="Sun protein, domain 3"/>
    <property type="match status" value="1"/>
</dbReference>
<evidence type="ECO:0000256" key="3">
    <source>
        <dbReference type="ARBA" id="ARBA00022691"/>
    </source>
</evidence>
<feature type="compositionally biased region" description="Acidic residues" evidence="6">
    <location>
        <begin position="556"/>
        <end position="572"/>
    </location>
</feature>
<feature type="binding site" evidence="5">
    <location>
        <begin position="236"/>
        <end position="242"/>
    </location>
    <ligand>
        <name>S-adenosyl-L-methionine</name>
        <dbReference type="ChEBI" id="CHEBI:59789"/>
    </ligand>
</feature>
<sequence>MSLYHEAASVLDVGPSPSGNLRSRVFNKKDLKSPPGQVYALALETSKWSSIVAEVIDQTQLLQHERKLTPVLSLLLVHDFLLAKGGIALPASHGLRAAVERHKSRLTAEFKRARIRRKCSSIGALTEHVEASVYANSQHPRWIRINSLKTKLEDQFETTFRSHEKVDSVEKVLGGSDKYIYIDEHVPNLVAVSPRFNFAKCAAYKSGEIILQDKASCFPAYLLDPQPSGGDVIDGCAAPGNKTTHVAAIISSRGHDASRAQPNIYAIEKDTKRAKTLEKMVKIAGSDGFTHIKQGLDFLKLDPFDKTFKKVEAILLDPSCSGSGIVGRDDMPELHLPTTVGAKPAGKASKKAEETPKKRKRPVDDEESERVLIDDDGNETIATSEKDLKARLEALSTFQLTLLLHALEFPAVRRVTYSTCSLHVEENEQVVLNALKSDVAQRRGWRVLSRDDQVSGMRSWPVRGQVDACDGDNHVSESCIRAYKDDGRCVMGFFVAAFVRDENAGMSTSPTGLAINNHKKVPITAGKQKGSKKADRSHPQFFENPKASDATGNELDSADGSDDGSDWGGFDD</sequence>
<keyword evidence="9" id="KW-1185">Reference proteome</keyword>
<dbReference type="PANTHER" id="PTHR22807">
    <property type="entry name" value="NOP2 YEAST -RELATED NOL1/NOP2/FMU SUN DOMAIN-CONTAINING"/>
    <property type="match status" value="1"/>
</dbReference>
<dbReference type="SUPFAM" id="SSF53335">
    <property type="entry name" value="S-adenosyl-L-methionine-dependent methyltransferases"/>
    <property type="match status" value="1"/>
</dbReference>
<dbReference type="STRING" id="252740.A0A423VUH9"/>
<dbReference type="Pfam" id="PF21148">
    <property type="entry name" value="NSUN5_fdxn-like"/>
    <property type="match status" value="1"/>
</dbReference>
<dbReference type="Gene3D" id="3.40.50.150">
    <property type="entry name" value="Vaccinia Virus protein VP39"/>
    <property type="match status" value="1"/>
</dbReference>
<protein>
    <recommendedName>
        <fullName evidence="7">SAM-dependent MTase RsmB/NOP-type domain-containing protein</fullName>
    </recommendedName>
</protein>
<comment type="similarity">
    <text evidence="5">Belongs to the class I-like SAM-binding methyltransferase superfamily. RsmB/NOP family.</text>
</comment>
<feature type="active site" description="Nucleophile" evidence="5">
    <location>
        <position position="420"/>
    </location>
</feature>
<dbReference type="OrthoDB" id="435282at2759"/>
<dbReference type="GO" id="GO:0008173">
    <property type="term" value="F:RNA methyltransferase activity"/>
    <property type="evidence" value="ECO:0007669"/>
    <property type="project" value="InterPro"/>
</dbReference>
<feature type="binding site" evidence="5">
    <location>
        <position position="297"/>
    </location>
    <ligand>
        <name>S-adenosyl-L-methionine</name>
        <dbReference type="ChEBI" id="CHEBI:59789"/>
    </ligand>
</feature>
<evidence type="ECO:0000256" key="1">
    <source>
        <dbReference type="ARBA" id="ARBA00022603"/>
    </source>
</evidence>
<dbReference type="InterPro" id="IPR001678">
    <property type="entry name" value="MeTrfase_RsmB-F_NOP2_dom"/>
</dbReference>
<name>A0A423VUH9_CYTCH</name>
<dbReference type="PANTHER" id="PTHR22807:SF4">
    <property type="entry name" value="28S RRNA (CYTOSINE-C(5))-METHYLTRANSFERASE"/>
    <property type="match status" value="1"/>
</dbReference>
<evidence type="ECO:0000256" key="6">
    <source>
        <dbReference type="SAM" id="MobiDB-lite"/>
    </source>
</evidence>
<dbReference type="GO" id="GO:0005730">
    <property type="term" value="C:nucleolus"/>
    <property type="evidence" value="ECO:0007669"/>
    <property type="project" value="TreeGrafter"/>
</dbReference>
<evidence type="ECO:0000313" key="8">
    <source>
        <dbReference type="EMBL" id="ROV94719.1"/>
    </source>
</evidence>
<keyword evidence="4 5" id="KW-0694">RNA-binding</keyword>
<feature type="compositionally biased region" description="Acidic residues" evidence="6">
    <location>
        <begin position="364"/>
        <end position="377"/>
    </location>
</feature>
<evidence type="ECO:0000256" key="5">
    <source>
        <dbReference type="PROSITE-ProRule" id="PRU01023"/>
    </source>
</evidence>
<dbReference type="PRINTS" id="PR02008">
    <property type="entry name" value="RCMTFAMILY"/>
</dbReference>
<feature type="binding site" evidence="5">
    <location>
        <position position="268"/>
    </location>
    <ligand>
        <name>S-adenosyl-L-methionine</name>
        <dbReference type="ChEBI" id="CHEBI:59789"/>
    </ligand>
</feature>
<dbReference type="InterPro" id="IPR023267">
    <property type="entry name" value="RCMT"/>
</dbReference>
<comment type="caution">
    <text evidence="8">The sequence shown here is derived from an EMBL/GenBank/DDBJ whole genome shotgun (WGS) entry which is preliminary data.</text>
</comment>
<feature type="binding site" evidence="5">
    <location>
        <position position="317"/>
    </location>
    <ligand>
        <name>S-adenosyl-L-methionine</name>
        <dbReference type="ChEBI" id="CHEBI:59789"/>
    </ligand>
</feature>
<dbReference type="Pfam" id="PF21153">
    <property type="entry name" value="NSUN5_N"/>
    <property type="match status" value="1"/>
</dbReference>
<keyword evidence="2 5" id="KW-0808">Transferase</keyword>
<gene>
    <name evidence="8" type="ORF">VSDG_06163</name>
</gene>
<organism evidence="8 9">
    <name type="scientific">Cytospora chrysosperma</name>
    <name type="common">Cytospora canker fungus</name>
    <name type="synonym">Sphaeria chrysosperma</name>
    <dbReference type="NCBI Taxonomy" id="252740"/>
    <lineage>
        <taxon>Eukaryota</taxon>
        <taxon>Fungi</taxon>
        <taxon>Dikarya</taxon>
        <taxon>Ascomycota</taxon>
        <taxon>Pezizomycotina</taxon>
        <taxon>Sordariomycetes</taxon>
        <taxon>Sordariomycetidae</taxon>
        <taxon>Diaporthales</taxon>
        <taxon>Cytosporaceae</taxon>
        <taxon>Cytospora</taxon>
    </lineage>
</organism>
<feature type="region of interest" description="Disordered" evidence="6">
    <location>
        <begin position="506"/>
        <end position="572"/>
    </location>
</feature>
<evidence type="ECO:0000256" key="2">
    <source>
        <dbReference type="ARBA" id="ARBA00022679"/>
    </source>
</evidence>
<dbReference type="Proteomes" id="UP000284375">
    <property type="component" value="Unassembled WGS sequence"/>
</dbReference>
<dbReference type="EMBL" id="LJZO01000027">
    <property type="protein sequence ID" value="ROV94719.1"/>
    <property type="molecule type" value="Genomic_DNA"/>
</dbReference>
<dbReference type="FunFam" id="3.30.70.1170:FF:000006">
    <property type="entry name" value="NOL1/NOP2/Sun domain family protein"/>
    <property type="match status" value="1"/>
</dbReference>
<evidence type="ECO:0000313" key="9">
    <source>
        <dbReference type="Proteomes" id="UP000284375"/>
    </source>
</evidence>
<keyword evidence="1 5" id="KW-0489">Methyltransferase</keyword>
<evidence type="ECO:0000259" key="7">
    <source>
        <dbReference type="PROSITE" id="PS51686"/>
    </source>
</evidence>
<dbReference type="InterPro" id="IPR049560">
    <property type="entry name" value="MeTrfase_RsmB-F_NOP2_cat"/>
</dbReference>
<dbReference type="AlphaFoldDB" id="A0A423VUH9"/>
<feature type="region of interest" description="Disordered" evidence="6">
    <location>
        <begin position="334"/>
        <end position="377"/>
    </location>
</feature>
<dbReference type="InterPro" id="IPR049561">
    <property type="entry name" value="NSUN5_7_fdxn-like"/>
</dbReference>
<accession>A0A423VUH9</accession>
<proteinExistence type="inferred from homology"/>
<dbReference type="InterPro" id="IPR048889">
    <property type="entry name" value="NSUN5_RCM1_N"/>
</dbReference>
<dbReference type="InterPro" id="IPR029063">
    <property type="entry name" value="SAM-dependent_MTases_sf"/>
</dbReference>
<dbReference type="GO" id="GO:0003723">
    <property type="term" value="F:RNA binding"/>
    <property type="evidence" value="ECO:0007669"/>
    <property type="project" value="UniProtKB-UniRule"/>
</dbReference>
<dbReference type="GO" id="GO:0070475">
    <property type="term" value="P:rRNA base methylation"/>
    <property type="evidence" value="ECO:0007669"/>
    <property type="project" value="TreeGrafter"/>
</dbReference>